<sequence length="143" mass="16461">MKLKEDFSAWCLESAALKDEAKPWFESVQLARRPLVSINRLRSGHTSLKASLSKLNIVSSSRCPCDMDEETPDHIFWICPRFVSQRKKLRKALQKVSKSYPDNVETLLNRIDNVANTTDGTRCLRRSETFGKTPQPRSRPFSY</sequence>
<reference evidence="1" key="1">
    <citation type="submission" date="2021-04" db="EMBL/GenBank/DDBJ databases">
        <authorList>
            <person name="Chebbi M.A.C M."/>
        </authorList>
    </citation>
    <scope>NUCLEOTIDE SEQUENCE</scope>
</reference>
<proteinExistence type="predicted"/>
<dbReference type="AlphaFoldDB" id="A0A8J2HHE0"/>
<name>A0A8J2HHE0_COTCN</name>
<evidence type="ECO:0000313" key="2">
    <source>
        <dbReference type="Proteomes" id="UP000786811"/>
    </source>
</evidence>
<dbReference type="EMBL" id="CAJNRD030001121">
    <property type="protein sequence ID" value="CAG5096599.1"/>
    <property type="molecule type" value="Genomic_DNA"/>
</dbReference>
<dbReference type="Proteomes" id="UP000786811">
    <property type="component" value="Unassembled WGS sequence"/>
</dbReference>
<protein>
    <submittedName>
        <fullName evidence="1">Uncharacterized protein</fullName>
    </submittedName>
</protein>
<organism evidence="1 2">
    <name type="scientific">Cotesia congregata</name>
    <name type="common">Parasitoid wasp</name>
    <name type="synonym">Apanteles congregatus</name>
    <dbReference type="NCBI Taxonomy" id="51543"/>
    <lineage>
        <taxon>Eukaryota</taxon>
        <taxon>Metazoa</taxon>
        <taxon>Ecdysozoa</taxon>
        <taxon>Arthropoda</taxon>
        <taxon>Hexapoda</taxon>
        <taxon>Insecta</taxon>
        <taxon>Pterygota</taxon>
        <taxon>Neoptera</taxon>
        <taxon>Endopterygota</taxon>
        <taxon>Hymenoptera</taxon>
        <taxon>Apocrita</taxon>
        <taxon>Ichneumonoidea</taxon>
        <taxon>Braconidae</taxon>
        <taxon>Microgastrinae</taxon>
        <taxon>Cotesia</taxon>
    </lineage>
</organism>
<accession>A0A8J2HHE0</accession>
<keyword evidence="2" id="KW-1185">Reference proteome</keyword>
<dbReference type="OrthoDB" id="7701102at2759"/>
<comment type="caution">
    <text evidence="1">The sequence shown here is derived from an EMBL/GenBank/DDBJ whole genome shotgun (WGS) entry which is preliminary data.</text>
</comment>
<evidence type="ECO:0000313" key="1">
    <source>
        <dbReference type="EMBL" id="CAG5096599.1"/>
    </source>
</evidence>
<gene>
    <name evidence="1" type="ORF">HICCMSTLAB_LOCUS8290</name>
</gene>